<dbReference type="Pfam" id="PF07534">
    <property type="entry name" value="TLD"/>
    <property type="match status" value="1"/>
</dbReference>
<gene>
    <name evidence="2" type="ORF">GLOINDRAFT_32322</name>
</gene>
<reference evidence="2" key="1">
    <citation type="submission" date="2013-07" db="EMBL/GenBank/DDBJ databases">
        <title>The genome of an arbuscular mycorrhizal fungus provides insights into the evolution of the oldest plant symbiosis.</title>
        <authorList>
            <consortium name="DOE Joint Genome Institute"/>
            <person name="Tisserant E."/>
            <person name="Malbreil M."/>
            <person name="Kuo A."/>
            <person name="Kohler A."/>
            <person name="Symeonidi A."/>
            <person name="Balestrini R."/>
            <person name="Charron P."/>
            <person name="Duensing N."/>
            <person name="Frei-dit-Frey N."/>
            <person name="Gianinazzi-Pearson V."/>
            <person name="Gilbert B."/>
            <person name="Handa Y."/>
            <person name="Hijri M."/>
            <person name="Kaul R."/>
            <person name="Kawaguchi M."/>
            <person name="Krajinski F."/>
            <person name="Lammers P."/>
            <person name="Lapierre D."/>
            <person name="Masclaux F.G."/>
            <person name="Murat C."/>
            <person name="Morin E."/>
            <person name="Ndikumana S."/>
            <person name="Pagni M."/>
            <person name="Petitpierre D."/>
            <person name="Requena N."/>
            <person name="Rosikiewicz P."/>
            <person name="Riley R."/>
            <person name="Saito K."/>
            <person name="San Clemente H."/>
            <person name="Shapiro H."/>
            <person name="van Tuinen D."/>
            <person name="Becard G."/>
            <person name="Bonfante P."/>
            <person name="Paszkowski U."/>
            <person name="Shachar-Hill Y."/>
            <person name="Young J.P."/>
            <person name="Sanders I.R."/>
            <person name="Henrissat B."/>
            <person name="Rensing S.A."/>
            <person name="Grigoriev I.V."/>
            <person name="Corradi N."/>
            <person name="Roux C."/>
            <person name="Martin F."/>
        </authorList>
    </citation>
    <scope>NUCLEOTIDE SEQUENCE</scope>
    <source>
        <strain evidence="2">DAOM 197198</strain>
    </source>
</reference>
<name>U9TNK1_RHIID</name>
<accession>U9TNK1</accession>
<dbReference type="PROSITE" id="PS51886">
    <property type="entry name" value="TLDC"/>
    <property type="match status" value="1"/>
</dbReference>
<organism evidence="2">
    <name type="scientific">Rhizophagus irregularis (strain DAOM 181602 / DAOM 197198 / MUCL 43194)</name>
    <name type="common">Arbuscular mycorrhizal fungus</name>
    <name type="synonym">Glomus intraradices</name>
    <dbReference type="NCBI Taxonomy" id="747089"/>
    <lineage>
        <taxon>Eukaryota</taxon>
        <taxon>Fungi</taxon>
        <taxon>Fungi incertae sedis</taxon>
        <taxon>Mucoromycota</taxon>
        <taxon>Glomeromycotina</taxon>
        <taxon>Glomeromycetes</taxon>
        <taxon>Glomerales</taxon>
        <taxon>Glomeraceae</taxon>
        <taxon>Rhizophagus</taxon>
    </lineage>
</organism>
<protein>
    <recommendedName>
        <fullName evidence="1">TLDc domain-containing protein</fullName>
    </recommendedName>
</protein>
<dbReference type="EMBL" id="KI289788">
    <property type="protein sequence ID" value="ESA07893.1"/>
    <property type="molecule type" value="Genomic_DNA"/>
</dbReference>
<feature type="domain" description="TLDc" evidence="1">
    <location>
        <begin position="106"/>
        <end position="288"/>
    </location>
</feature>
<sequence length="292" mass="34188">MKEIEVWEYVLEWGLAKNSTLISDPDTWIDNDFKAMENTLQHCLPLIRFFSLSSEEFVKKVRPYKNLLEPQLYEELIMSYLVSNIEPSNNILLPRYRNIDGIINSKIVNLNIASLISRWIDKIDIKSKYAYTRELYLPYKFKLLLRGSKNGFTPKRFHELCDNIPYTVTFIKIKGSEEIIGGYNPLIWKGPNHNEYGKTQDSFIFSFKSKNNFKDPILSHISHKNMNYALLYHAECGPSFYGDLLIGVKQGNLNVYNNNTCTKLHYEKEIRDVKGNFSIEDYEVLQIIKKVD</sequence>
<dbReference type="HOGENOM" id="CLU_021542_1_0_1"/>
<proteinExistence type="predicted"/>
<evidence type="ECO:0000313" key="2">
    <source>
        <dbReference type="EMBL" id="ESA07893.1"/>
    </source>
</evidence>
<dbReference type="InterPro" id="IPR006571">
    <property type="entry name" value="TLDc_dom"/>
</dbReference>
<dbReference type="AlphaFoldDB" id="U9TNK1"/>
<dbReference type="eggNOG" id="ENOG502RXJF">
    <property type="taxonomic scope" value="Eukaryota"/>
</dbReference>
<evidence type="ECO:0000259" key="1">
    <source>
        <dbReference type="PROSITE" id="PS51886"/>
    </source>
</evidence>
<dbReference type="VEuPathDB" id="FungiDB:RhiirFUN_016750"/>